<accession>A0AC34R1N4</accession>
<protein>
    <submittedName>
        <fullName evidence="2">Secreted protein</fullName>
    </submittedName>
</protein>
<dbReference type="Proteomes" id="UP000887576">
    <property type="component" value="Unplaced"/>
</dbReference>
<proteinExistence type="predicted"/>
<evidence type="ECO:0000313" key="1">
    <source>
        <dbReference type="Proteomes" id="UP000887576"/>
    </source>
</evidence>
<reference evidence="2" key="1">
    <citation type="submission" date="2022-11" db="UniProtKB">
        <authorList>
            <consortium name="WormBaseParasite"/>
        </authorList>
    </citation>
    <scope>IDENTIFICATION</scope>
</reference>
<organism evidence="1 2">
    <name type="scientific">Panagrolaimus sp. JU765</name>
    <dbReference type="NCBI Taxonomy" id="591449"/>
    <lineage>
        <taxon>Eukaryota</taxon>
        <taxon>Metazoa</taxon>
        <taxon>Ecdysozoa</taxon>
        <taxon>Nematoda</taxon>
        <taxon>Chromadorea</taxon>
        <taxon>Rhabditida</taxon>
        <taxon>Tylenchina</taxon>
        <taxon>Panagrolaimomorpha</taxon>
        <taxon>Panagrolaimoidea</taxon>
        <taxon>Panagrolaimidae</taxon>
        <taxon>Panagrolaimus</taxon>
    </lineage>
</organism>
<evidence type="ECO:0000313" key="2">
    <source>
        <dbReference type="WBParaSite" id="JU765_v2.g2716.t1"/>
    </source>
</evidence>
<name>A0AC34R1N4_9BILA</name>
<sequence length="249" mass="28067">MTRVFVTFLIFGFLSLVFCTAPIKDPVQLFTNLPQYSTILDAVKTSFAKSKLKIHQIPKTINFCENVKSDLQEYENGLIVLVADGGVEDFCGLKEKGAVIHVSVQADQTQFQFQNDRGQIKSLPKTKIEPATLDIYINSAFYKILNDRYLHGSSFSNIEVFPNGSVSLPSWICFIIGGVIAAVIAKTKPQVSPKETARAIHELQKYKPQSLLDAKKKNYAARNLVPISVEEFRHMMRVLTEFVIDYCEH</sequence>
<dbReference type="WBParaSite" id="JU765_v2.g2716.t1">
    <property type="protein sequence ID" value="JU765_v2.g2716.t1"/>
    <property type="gene ID" value="JU765_v2.g2716"/>
</dbReference>